<feature type="transmembrane region" description="Helical" evidence="6">
    <location>
        <begin position="124"/>
        <end position="147"/>
    </location>
</feature>
<keyword evidence="3 6" id="KW-0812">Transmembrane</keyword>
<dbReference type="GO" id="GO:0022857">
    <property type="term" value="F:transmembrane transporter activity"/>
    <property type="evidence" value="ECO:0007669"/>
    <property type="project" value="InterPro"/>
</dbReference>
<evidence type="ECO:0000256" key="6">
    <source>
        <dbReference type="SAM" id="Phobius"/>
    </source>
</evidence>
<feature type="transmembrane region" description="Helical" evidence="6">
    <location>
        <begin position="451"/>
        <end position="471"/>
    </location>
</feature>
<evidence type="ECO:0000256" key="5">
    <source>
        <dbReference type="ARBA" id="ARBA00023136"/>
    </source>
</evidence>
<comment type="subcellular location">
    <subcellularLocation>
        <location evidence="1">Membrane</location>
        <topology evidence="1">Multi-pass membrane protein</topology>
    </subcellularLocation>
</comment>
<name>A0A8H5AZM9_9AGAR</name>
<feature type="transmembrane region" description="Helical" evidence="6">
    <location>
        <begin position="359"/>
        <end position="377"/>
    </location>
</feature>
<evidence type="ECO:0000313" key="9">
    <source>
        <dbReference type="Proteomes" id="UP000567179"/>
    </source>
</evidence>
<dbReference type="InterPro" id="IPR020846">
    <property type="entry name" value="MFS_dom"/>
</dbReference>
<reference evidence="8 9" key="1">
    <citation type="journal article" date="2020" name="ISME J.">
        <title>Uncovering the hidden diversity of litter-decomposition mechanisms in mushroom-forming fungi.</title>
        <authorList>
            <person name="Floudas D."/>
            <person name="Bentzer J."/>
            <person name="Ahren D."/>
            <person name="Johansson T."/>
            <person name="Persson P."/>
            <person name="Tunlid A."/>
        </authorList>
    </citation>
    <scope>NUCLEOTIDE SEQUENCE [LARGE SCALE GENOMIC DNA]</scope>
    <source>
        <strain evidence="8 9">CBS 101986</strain>
    </source>
</reference>
<evidence type="ECO:0000259" key="7">
    <source>
        <dbReference type="PROSITE" id="PS50850"/>
    </source>
</evidence>
<dbReference type="GO" id="GO:0016020">
    <property type="term" value="C:membrane"/>
    <property type="evidence" value="ECO:0007669"/>
    <property type="project" value="UniProtKB-SubCell"/>
</dbReference>
<feature type="transmembrane region" description="Helical" evidence="6">
    <location>
        <begin position="224"/>
        <end position="243"/>
    </location>
</feature>
<dbReference type="FunFam" id="1.20.1250.20:FF:000018">
    <property type="entry name" value="MFS transporter permease"/>
    <property type="match status" value="1"/>
</dbReference>
<feature type="transmembrane region" description="Helical" evidence="6">
    <location>
        <begin position="95"/>
        <end position="112"/>
    </location>
</feature>
<feature type="transmembrane region" description="Helical" evidence="6">
    <location>
        <begin position="417"/>
        <end position="439"/>
    </location>
</feature>
<dbReference type="InterPro" id="IPR011701">
    <property type="entry name" value="MFS"/>
</dbReference>
<dbReference type="PANTHER" id="PTHR43791">
    <property type="entry name" value="PERMEASE-RELATED"/>
    <property type="match status" value="1"/>
</dbReference>
<dbReference type="InterPro" id="IPR036259">
    <property type="entry name" value="MFS_trans_sf"/>
</dbReference>
<dbReference type="Proteomes" id="UP000567179">
    <property type="component" value="Unassembled WGS sequence"/>
</dbReference>
<sequence>MGLHPFLPIMSPSDEKATQNNVDLVEIERVASKSDGAYSIDAQEAIDPVAEKRLLRKLDLIMLPLFTLIYVLNFVDRTAIGNAKIAGIERDLKMKGYNFNIALTVFYVCYFITDLPANLLMKKFGSIFIAITVIAFGAVSLGSAFIHTYTQLIVTRVFLGIAEGGTLSALVYLLARYYRRHELVLRTGIFFGLAPTLAGAFGGLLASGLLRLDNFGAIKSWRKIFFVEGIITLGVGIISLFIIPGDPLTTRMFNKKERNLVIARMNADAIVKTDGKVEATTWKLVLRSCNIWTMVCAFAFMSVNISFQGLALFLPTVVNSLGKFTVVNAQLRTVPPYLAAAVWVVINVFWSFKIKKRFIPIMTSVTLQIAGYAIAIATKNPHARYGACFLAIIGGVPCGPLFLIWGTDNAAPNTMRAVTTAVIPGIGAFGSIIAVWTYLPKDAPNFHKGNSVNLAAAIFVFVLTGGGALYLKLENEKRDRGERDDRLIGLTEDEIKDLGYRHPRFRYQL</sequence>
<organism evidence="8 9">
    <name type="scientific">Psilocybe cf. subviscida</name>
    <dbReference type="NCBI Taxonomy" id="2480587"/>
    <lineage>
        <taxon>Eukaryota</taxon>
        <taxon>Fungi</taxon>
        <taxon>Dikarya</taxon>
        <taxon>Basidiomycota</taxon>
        <taxon>Agaricomycotina</taxon>
        <taxon>Agaricomycetes</taxon>
        <taxon>Agaricomycetidae</taxon>
        <taxon>Agaricales</taxon>
        <taxon>Agaricineae</taxon>
        <taxon>Strophariaceae</taxon>
        <taxon>Psilocybe</taxon>
    </lineage>
</organism>
<feature type="transmembrane region" description="Helical" evidence="6">
    <location>
        <begin position="187"/>
        <end position="212"/>
    </location>
</feature>
<dbReference type="SUPFAM" id="SSF103473">
    <property type="entry name" value="MFS general substrate transporter"/>
    <property type="match status" value="1"/>
</dbReference>
<dbReference type="Gene3D" id="1.20.1250.20">
    <property type="entry name" value="MFS general substrate transporter like domains"/>
    <property type="match status" value="1"/>
</dbReference>
<protein>
    <recommendedName>
        <fullName evidence="7">Major facilitator superfamily (MFS) profile domain-containing protein</fullName>
    </recommendedName>
</protein>
<dbReference type="OrthoDB" id="2962993at2759"/>
<accession>A0A8H5AZM9</accession>
<dbReference type="Pfam" id="PF07690">
    <property type="entry name" value="MFS_1"/>
    <property type="match status" value="1"/>
</dbReference>
<keyword evidence="4 6" id="KW-1133">Transmembrane helix</keyword>
<dbReference type="FunFam" id="1.20.1250.20:FF:000013">
    <property type="entry name" value="MFS general substrate transporter"/>
    <property type="match status" value="1"/>
</dbReference>
<evidence type="ECO:0000256" key="1">
    <source>
        <dbReference type="ARBA" id="ARBA00004141"/>
    </source>
</evidence>
<proteinExistence type="predicted"/>
<feature type="transmembrane region" description="Helical" evidence="6">
    <location>
        <begin position="291"/>
        <end position="314"/>
    </location>
</feature>
<comment type="caution">
    <text evidence="8">The sequence shown here is derived from an EMBL/GenBank/DDBJ whole genome shotgun (WGS) entry which is preliminary data.</text>
</comment>
<evidence type="ECO:0000256" key="3">
    <source>
        <dbReference type="ARBA" id="ARBA00022692"/>
    </source>
</evidence>
<evidence type="ECO:0000313" key="8">
    <source>
        <dbReference type="EMBL" id="KAF5313935.1"/>
    </source>
</evidence>
<evidence type="ECO:0000256" key="4">
    <source>
        <dbReference type="ARBA" id="ARBA00022989"/>
    </source>
</evidence>
<feature type="transmembrane region" description="Helical" evidence="6">
    <location>
        <begin position="58"/>
        <end position="75"/>
    </location>
</feature>
<keyword evidence="9" id="KW-1185">Reference proteome</keyword>
<dbReference type="AlphaFoldDB" id="A0A8H5AZM9"/>
<evidence type="ECO:0000256" key="2">
    <source>
        <dbReference type="ARBA" id="ARBA00022448"/>
    </source>
</evidence>
<keyword evidence="2" id="KW-0813">Transport</keyword>
<dbReference type="EMBL" id="JAACJJ010000046">
    <property type="protein sequence ID" value="KAF5313935.1"/>
    <property type="molecule type" value="Genomic_DNA"/>
</dbReference>
<dbReference type="PROSITE" id="PS50850">
    <property type="entry name" value="MFS"/>
    <property type="match status" value="1"/>
</dbReference>
<feature type="domain" description="Major facilitator superfamily (MFS) profile" evidence="7">
    <location>
        <begin position="62"/>
        <end position="509"/>
    </location>
</feature>
<gene>
    <name evidence="8" type="ORF">D9619_013101</name>
</gene>
<feature type="transmembrane region" description="Helical" evidence="6">
    <location>
        <begin position="334"/>
        <end position="352"/>
    </location>
</feature>
<feature type="transmembrane region" description="Helical" evidence="6">
    <location>
        <begin position="383"/>
        <end position="405"/>
    </location>
</feature>
<dbReference type="PANTHER" id="PTHR43791:SF53">
    <property type="entry name" value="MAJOR FACILITATOR SUPERFAMILY (MFS) PROFILE DOMAIN-CONTAINING PROTEIN"/>
    <property type="match status" value="1"/>
</dbReference>
<keyword evidence="5 6" id="KW-0472">Membrane</keyword>